<keyword evidence="1 2" id="KW-0807">Transducer</keyword>
<dbReference type="InterPro" id="IPR000014">
    <property type="entry name" value="PAS"/>
</dbReference>
<dbReference type="GO" id="GO:0007165">
    <property type="term" value="P:signal transduction"/>
    <property type="evidence" value="ECO:0007669"/>
    <property type="project" value="UniProtKB-KW"/>
</dbReference>
<accession>A0A9W6KXZ0</accession>
<evidence type="ECO:0000313" key="6">
    <source>
        <dbReference type="Proteomes" id="UP001143480"/>
    </source>
</evidence>
<dbReference type="InterPro" id="IPR013655">
    <property type="entry name" value="PAS_fold_3"/>
</dbReference>
<dbReference type="PROSITE" id="PS50111">
    <property type="entry name" value="CHEMOTAXIS_TRANSDUC_2"/>
    <property type="match status" value="1"/>
</dbReference>
<dbReference type="Gene3D" id="1.10.287.950">
    <property type="entry name" value="Methyl-accepting chemotaxis protein"/>
    <property type="match status" value="1"/>
</dbReference>
<dbReference type="SUPFAM" id="SSF58104">
    <property type="entry name" value="Methyl-accepting chemotaxis protein (MCP) signaling domain"/>
    <property type="match status" value="1"/>
</dbReference>
<dbReference type="PROSITE" id="PS50113">
    <property type="entry name" value="PAC"/>
    <property type="match status" value="1"/>
</dbReference>
<evidence type="ECO:0000256" key="2">
    <source>
        <dbReference type="PROSITE-ProRule" id="PRU00284"/>
    </source>
</evidence>
<dbReference type="EMBL" id="BSFP01000167">
    <property type="protein sequence ID" value="GLL08631.1"/>
    <property type="molecule type" value="Genomic_DNA"/>
</dbReference>
<evidence type="ECO:0000256" key="1">
    <source>
        <dbReference type="ARBA" id="ARBA00023224"/>
    </source>
</evidence>
<feature type="domain" description="PAC" evidence="4">
    <location>
        <begin position="133"/>
        <end position="185"/>
    </location>
</feature>
<comment type="caution">
    <text evidence="5">The sequence shown here is derived from an EMBL/GenBank/DDBJ whole genome shotgun (WGS) entry which is preliminary data.</text>
</comment>
<dbReference type="InterPro" id="IPR000700">
    <property type="entry name" value="PAS-assoc_C"/>
</dbReference>
<dbReference type="Pfam" id="PF08447">
    <property type="entry name" value="PAS_3"/>
    <property type="match status" value="1"/>
</dbReference>
<organism evidence="5 6">
    <name type="scientific">Dactylosporangium matsuzakiense</name>
    <dbReference type="NCBI Taxonomy" id="53360"/>
    <lineage>
        <taxon>Bacteria</taxon>
        <taxon>Bacillati</taxon>
        <taxon>Actinomycetota</taxon>
        <taxon>Actinomycetes</taxon>
        <taxon>Micromonosporales</taxon>
        <taxon>Micromonosporaceae</taxon>
        <taxon>Dactylosporangium</taxon>
    </lineage>
</organism>
<dbReference type="InterPro" id="IPR035965">
    <property type="entry name" value="PAS-like_dom_sf"/>
</dbReference>
<sequence>MAWGRGSKAAADTGYSPRDGEQLAAVTAERDALRAEVTSLRANESAALERFQLMTDAAGIGLWDMDVVAEDPVNPNNTFNWSQDFRRMLGFTDERDFPNILSSWASRLHADDVDRVVTAFMNHLNDRTGRIPYNIEYRLALKDGSYRWFRATGATKRDHTGKPLRVAGALFDIDNEKTLMATAEHQLAQLSGSAAKLAQVSQELSQAVTAAAARADEAAATIGKLDASSIEIGNVGNLITSIAAQTNLLALNATIEAARAGSAGKGFAVVAGEVKELSTETGQATEQIGVQIKQIRTQTGEAVKSIQQINATMDRLRSTQEAVDSLVREQSISVPHRR</sequence>
<dbReference type="SUPFAM" id="SSF55785">
    <property type="entry name" value="PYP-like sensor domain (PAS domain)"/>
    <property type="match status" value="1"/>
</dbReference>
<dbReference type="PANTHER" id="PTHR32089:SF112">
    <property type="entry name" value="LYSOZYME-LIKE PROTEIN-RELATED"/>
    <property type="match status" value="1"/>
</dbReference>
<dbReference type="InterPro" id="IPR004089">
    <property type="entry name" value="MCPsignal_dom"/>
</dbReference>
<evidence type="ECO:0000259" key="4">
    <source>
        <dbReference type="PROSITE" id="PS50113"/>
    </source>
</evidence>
<dbReference type="Pfam" id="PF00015">
    <property type="entry name" value="MCPsignal"/>
    <property type="match status" value="1"/>
</dbReference>
<evidence type="ECO:0008006" key="7">
    <source>
        <dbReference type="Google" id="ProtNLM"/>
    </source>
</evidence>
<protein>
    <recommendedName>
        <fullName evidence="7">Methyl-accepting chemotaxis sensory transducer with Pas/Pac sensor</fullName>
    </recommendedName>
</protein>
<evidence type="ECO:0000313" key="5">
    <source>
        <dbReference type="EMBL" id="GLL08631.1"/>
    </source>
</evidence>
<dbReference type="Proteomes" id="UP001143480">
    <property type="component" value="Unassembled WGS sequence"/>
</dbReference>
<dbReference type="GO" id="GO:0016020">
    <property type="term" value="C:membrane"/>
    <property type="evidence" value="ECO:0007669"/>
    <property type="project" value="InterPro"/>
</dbReference>
<keyword evidence="6" id="KW-1185">Reference proteome</keyword>
<dbReference type="RefSeq" id="WP_223104947.1">
    <property type="nucleotide sequence ID" value="NZ_BAAAXA010000001.1"/>
</dbReference>
<dbReference type="PANTHER" id="PTHR32089">
    <property type="entry name" value="METHYL-ACCEPTING CHEMOTAXIS PROTEIN MCPB"/>
    <property type="match status" value="1"/>
</dbReference>
<reference evidence="5" key="1">
    <citation type="journal article" date="2014" name="Int. J. Syst. Evol. Microbiol.">
        <title>Complete genome sequence of Corynebacterium casei LMG S-19264T (=DSM 44701T), isolated from a smear-ripened cheese.</title>
        <authorList>
            <consortium name="US DOE Joint Genome Institute (JGI-PGF)"/>
            <person name="Walter F."/>
            <person name="Albersmeier A."/>
            <person name="Kalinowski J."/>
            <person name="Ruckert C."/>
        </authorList>
    </citation>
    <scope>NUCLEOTIDE SEQUENCE</scope>
    <source>
        <strain evidence="5">VKM Ac-1321</strain>
    </source>
</reference>
<name>A0A9W6KXZ0_9ACTN</name>
<dbReference type="CDD" id="cd00130">
    <property type="entry name" value="PAS"/>
    <property type="match status" value="1"/>
</dbReference>
<reference evidence="5" key="2">
    <citation type="submission" date="2023-01" db="EMBL/GenBank/DDBJ databases">
        <authorList>
            <person name="Sun Q."/>
            <person name="Evtushenko L."/>
        </authorList>
    </citation>
    <scope>NUCLEOTIDE SEQUENCE</scope>
    <source>
        <strain evidence="5">VKM Ac-1321</strain>
    </source>
</reference>
<proteinExistence type="predicted"/>
<evidence type="ECO:0000259" key="3">
    <source>
        <dbReference type="PROSITE" id="PS50111"/>
    </source>
</evidence>
<dbReference type="SMART" id="SM00283">
    <property type="entry name" value="MA"/>
    <property type="match status" value="1"/>
</dbReference>
<dbReference type="AlphaFoldDB" id="A0A9W6KXZ0"/>
<feature type="domain" description="Methyl-accepting transducer" evidence="3">
    <location>
        <begin position="180"/>
        <end position="338"/>
    </location>
</feature>
<dbReference type="Gene3D" id="3.30.450.20">
    <property type="entry name" value="PAS domain"/>
    <property type="match status" value="1"/>
</dbReference>
<gene>
    <name evidence="5" type="ORF">GCM10017581_103980</name>
</gene>